<evidence type="ECO:0000313" key="3">
    <source>
        <dbReference type="Proteomes" id="UP000050564"/>
    </source>
</evidence>
<name>A0A0N8QUC5_PSECA</name>
<proteinExistence type="predicted"/>
<dbReference type="GO" id="GO:0006355">
    <property type="term" value="P:regulation of DNA-templated transcription"/>
    <property type="evidence" value="ECO:0007669"/>
    <property type="project" value="InterPro"/>
</dbReference>
<dbReference type="PATRIC" id="fig|86840.3.peg.150"/>
<organism evidence="2 3">
    <name type="scientific">Pseudomonas cannabina</name>
    <dbReference type="NCBI Taxonomy" id="86840"/>
    <lineage>
        <taxon>Bacteria</taxon>
        <taxon>Pseudomonadati</taxon>
        <taxon>Pseudomonadota</taxon>
        <taxon>Gammaproteobacteria</taxon>
        <taxon>Pseudomonadales</taxon>
        <taxon>Pseudomonadaceae</taxon>
        <taxon>Pseudomonas</taxon>
    </lineage>
</organism>
<comment type="caution">
    <text evidence="2">The sequence shown here is derived from an EMBL/GenBank/DDBJ whole genome shotgun (WGS) entry which is preliminary data.</text>
</comment>
<dbReference type="RefSeq" id="WP_003344250.1">
    <property type="nucleotide sequence ID" value="NZ_FNKU01000004.1"/>
</dbReference>
<gene>
    <name evidence="2" type="ORF">ALO81_200225</name>
</gene>
<dbReference type="Proteomes" id="UP000050564">
    <property type="component" value="Unassembled WGS sequence"/>
</dbReference>
<dbReference type="Gene3D" id="1.10.1220.10">
    <property type="entry name" value="Met repressor-like"/>
    <property type="match status" value="1"/>
</dbReference>
<protein>
    <submittedName>
        <fullName evidence="2">TrbB protein</fullName>
    </submittedName>
</protein>
<reference evidence="2 3" key="1">
    <citation type="submission" date="2015-09" db="EMBL/GenBank/DDBJ databases">
        <title>Genome announcement of multiple Pseudomonas syringae strains.</title>
        <authorList>
            <person name="Thakur S."/>
            <person name="Wang P.W."/>
            <person name="Gong Y."/>
            <person name="Weir B.S."/>
            <person name="Guttman D.S."/>
        </authorList>
    </citation>
    <scope>NUCLEOTIDE SEQUENCE [LARGE SCALE GENOMIC DNA]</scope>
    <source>
        <strain evidence="2 3">ICMP2823</strain>
    </source>
</reference>
<evidence type="ECO:0000256" key="1">
    <source>
        <dbReference type="SAM" id="MobiDB-lite"/>
    </source>
</evidence>
<dbReference type="EMBL" id="LJPX01000636">
    <property type="protein sequence ID" value="KPW64006.1"/>
    <property type="molecule type" value="Genomic_DNA"/>
</dbReference>
<evidence type="ECO:0000313" key="2">
    <source>
        <dbReference type="EMBL" id="KPW64006.1"/>
    </source>
</evidence>
<feature type="region of interest" description="Disordered" evidence="1">
    <location>
        <begin position="1"/>
        <end position="36"/>
    </location>
</feature>
<accession>A0A0N8QUC5</accession>
<dbReference type="InterPro" id="IPR013321">
    <property type="entry name" value="Arc_rbn_hlx_hlx"/>
</dbReference>
<sequence length="96" mass="10519">MSTKTSKPGEAPVVKVPKPPRRDLGEPPKSAADTAAVGNNTKVAADDKLVDLGFKLDQAFRREFRTFCASNDISQVGAFKEAMKDYMKKKGWQSSE</sequence>
<dbReference type="AlphaFoldDB" id="A0A0N8QUC5"/>